<dbReference type="AlphaFoldDB" id="G5HKW6"/>
<dbReference type="Pfam" id="PF03180">
    <property type="entry name" value="Lipoprotein_9"/>
    <property type="match status" value="1"/>
</dbReference>
<evidence type="ECO:0000256" key="6">
    <source>
        <dbReference type="ARBA" id="ARBA00023288"/>
    </source>
</evidence>
<evidence type="ECO:0000256" key="8">
    <source>
        <dbReference type="SAM" id="SignalP"/>
    </source>
</evidence>
<dbReference type="eggNOG" id="COG1464">
    <property type="taxonomic scope" value="Bacteria"/>
</dbReference>
<dbReference type="PIRSF" id="PIRSF002854">
    <property type="entry name" value="MetQ"/>
    <property type="match status" value="1"/>
</dbReference>
<evidence type="ECO:0000256" key="2">
    <source>
        <dbReference type="ARBA" id="ARBA00008973"/>
    </source>
</evidence>
<accession>G5HKW6</accession>
<sequence>MKKRVLGAAILAAALAAGALTACSGSGKETTADTTAAPTTAEDTTAAGAEAETTAAETEAAETTAAGEMKKIIVGASPAPHAEILNAAKEVLASKGYELDIVEYTDYVLPNNALDSGDLDANYFQHKPYLDSFNEQNGTKLVSAGAIHYEPFGIYAGKTSSLDELKDKATVLVPNDVSNEARALLLLEAQGLIKLKEGVGLEATRNDIVENPKNLDIVELEAAQLPRSLPDCDIAVINGNYAIEAGLKVSDALAAEDSESLAATTYGNIVAVRKGDETTDATKALVEALTSPEVKQFMEEKYEGAVVPLF</sequence>
<proteinExistence type="inferred from homology"/>
<keyword evidence="5" id="KW-0564">Palmitate</keyword>
<dbReference type="HOGENOM" id="CLU_067080_0_0_9"/>
<comment type="subcellular location">
    <subcellularLocation>
        <location evidence="1">Membrane</location>
        <topology evidence="1">Lipid-anchor</topology>
    </subcellularLocation>
</comment>
<gene>
    <name evidence="9" type="ORF">HMPREF9469_03194</name>
</gene>
<evidence type="ECO:0000256" key="7">
    <source>
        <dbReference type="SAM" id="MobiDB-lite"/>
    </source>
</evidence>
<feature type="chain" id="PRO_5039009029" description="Lipoprotein" evidence="8">
    <location>
        <begin position="23"/>
        <end position="310"/>
    </location>
</feature>
<comment type="similarity">
    <text evidence="2">Belongs to the NlpA lipoprotein family.</text>
</comment>
<keyword evidence="4" id="KW-0472">Membrane</keyword>
<evidence type="ECO:0008006" key="11">
    <source>
        <dbReference type="Google" id="ProtNLM"/>
    </source>
</evidence>
<dbReference type="PANTHER" id="PTHR30429">
    <property type="entry name" value="D-METHIONINE-BINDING LIPOPROTEIN METQ"/>
    <property type="match status" value="1"/>
</dbReference>
<feature type="region of interest" description="Disordered" evidence="7">
    <location>
        <begin position="24"/>
        <end position="49"/>
    </location>
</feature>
<dbReference type="PROSITE" id="PS51257">
    <property type="entry name" value="PROKAR_LIPOPROTEIN"/>
    <property type="match status" value="1"/>
</dbReference>
<keyword evidence="6" id="KW-0449">Lipoprotein</keyword>
<evidence type="ECO:0000256" key="3">
    <source>
        <dbReference type="ARBA" id="ARBA00022729"/>
    </source>
</evidence>
<feature type="compositionally biased region" description="Low complexity" evidence="7">
    <location>
        <begin position="32"/>
        <end position="49"/>
    </location>
</feature>
<name>G5HKW6_9FIRM</name>
<dbReference type="Gene3D" id="3.40.190.10">
    <property type="entry name" value="Periplasmic binding protein-like II"/>
    <property type="match status" value="2"/>
</dbReference>
<organism evidence="9 10">
    <name type="scientific">[Clostridium] citroniae WAL-17108</name>
    <dbReference type="NCBI Taxonomy" id="742733"/>
    <lineage>
        <taxon>Bacteria</taxon>
        <taxon>Bacillati</taxon>
        <taxon>Bacillota</taxon>
        <taxon>Clostridia</taxon>
        <taxon>Lachnospirales</taxon>
        <taxon>Lachnospiraceae</taxon>
        <taxon>Enterocloster</taxon>
    </lineage>
</organism>
<comment type="caution">
    <text evidence="9">The sequence shown here is derived from an EMBL/GenBank/DDBJ whole genome shotgun (WGS) entry which is preliminary data.</text>
</comment>
<dbReference type="GO" id="GO:0016020">
    <property type="term" value="C:membrane"/>
    <property type="evidence" value="ECO:0007669"/>
    <property type="project" value="UniProtKB-SubCell"/>
</dbReference>
<evidence type="ECO:0000313" key="9">
    <source>
        <dbReference type="EMBL" id="EHE97861.1"/>
    </source>
</evidence>
<keyword evidence="3 8" id="KW-0732">Signal</keyword>
<evidence type="ECO:0000313" key="10">
    <source>
        <dbReference type="Proteomes" id="UP000003763"/>
    </source>
</evidence>
<evidence type="ECO:0000256" key="1">
    <source>
        <dbReference type="ARBA" id="ARBA00004635"/>
    </source>
</evidence>
<feature type="signal peptide" evidence="8">
    <location>
        <begin position="1"/>
        <end position="22"/>
    </location>
</feature>
<dbReference type="EMBL" id="ADLJ01000026">
    <property type="protein sequence ID" value="EHE97861.1"/>
    <property type="molecule type" value="Genomic_DNA"/>
</dbReference>
<dbReference type="PANTHER" id="PTHR30429:SF0">
    <property type="entry name" value="METHIONINE-BINDING LIPOPROTEIN METQ"/>
    <property type="match status" value="1"/>
</dbReference>
<protein>
    <recommendedName>
        <fullName evidence="11">Lipoprotein</fullName>
    </recommendedName>
</protein>
<dbReference type="CDD" id="cd13597">
    <property type="entry name" value="PBP2_lipoprotein_Tp32"/>
    <property type="match status" value="1"/>
</dbReference>
<evidence type="ECO:0000256" key="5">
    <source>
        <dbReference type="ARBA" id="ARBA00023139"/>
    </source>
</evidence>
<dbReference type="Proteomes" id="UP000003763">
    <property type="component" value="Unassembled WGS sequence"/>
</dbReference>
<dbReference type="RefSeq" id="WP_007863700.1">
    <property type="nucleotide sequence ID" value="NZ_JH376423.1"/>
</dbReference>
<evidence type="ECO:0000256" key="4">
    <source>
        <dbReference type="ARBA" id="ARBA00023136"/>
    </source>
</evidence>
<reference evidence="9 10" key="1">
    <citation type="submission" date="2011-08" db="EMBL/GenBank/DDBJ databases">
        <title>The Genome Sequence of Clostridium citroniae WAL-17108.</title>
        <authorList>
            <consortium name="The Broad Institute Genome Sequencing Platform"/>
            <person name="Earl A."/>
            <person name="Ward D."/>
            <person name="Feldgarden M."/>
            <person name="Gevers D."/>
            <person name="Finegold S.M."/>
            <person name="Summanen P.H."/>
            <person name="Molitoris D.R."/>
            <person name="Vaisanen M.L."/>
            <person name="Daigneault M."/>
            <person name="Allen-Vercoe E."/>
            <person name="Young S.K."/>
            <person name="Zeng Q."/>
            <person name="Gargeya S."/>
            <person name="Fitzgerald M."/>
            <person name="Haas B."/>
            <person name="Abouelleil A."/>
            <person name="Alvarado L."/>
            <person name="Arachchi H.M."/>
            <person name="Berlin A."/>
            <person name="Brown A."/>
            <person name="Chapman S.B."/>
            <person name="Chen Z."/>
            <person name="Dunbar C."/>
            <person name="Freedman E."/>
            <person name="Gearin G."/>
            <person name="Gellesch M."/>
            <person name="Goldberg J."/>
            <person name="Griggs A."/>
            <person name="Gujja S."/>
            <person name="Heiman D."/>
            <person name="Howarth C."/>
            <person name="Larson L."/>
            <person name="Lui A."/>
            <person name="MacDonald P.J.P."/>
            <person name="Montmayeur A."/>
            <person name="Murphy C."/>
            <person name="Neiman D."/>
            <person name="Pearson M."/>
            <person name="Priest M."/>
            <person name="Roberts A."/>
            <person name="Saif S."/>
            <person name="Shea T."/>
            <person name="Shenoy N."/>
            <person name="Sisk P."/>
            <person name="Stolte C."/>
            <person name="Sykes S."/>
            <person name="Wortman J."/>
            <person name="Nusbaum C."/>
            <person name="Birren B."/>
        </authorList>
    </citation>
    <scope>NUCLEOTIDE SEQUENCE [LARGE SCALE GENOMIC DNA]</scope>
    <source>
        <strain evidence="9 10">WAL-17108</strain>
    </source>
</reference>
<dbReference type="InterPro" id="IPR004872">
    <property type="entry name" value="Lipoprotein_NlpA"/>
</dbReference>
<dbReference type="PATRIC" id="fig|742733.3.peg.3312"/>
<dbReference type="SUPFAM" id="SSF53850">
    <property type="entry name" value="Periplasmic binding protein-like II"/>
    <property type="match status" value="1"/>
</dbReference>